<comment type="caution">
    <text evidence="2">The sequence shown here is derived from an EMBL/GenBank/DDBJ whole genome shotgun (WGS) entry which is preliminary data.</text>
</comment>
<organism evidence="2 3">
    <name type="scientific">Coptis chinensis</name>
    <dbReference type="NCBI Taxonomy" id="261450"/>
    <lineage>
        <taxon>Eukaryota</taxon>
        <taxon>Viridiplantae</taxon>
        <taxon>Streptophyta</taxon>
        <taxon>Embryophyta</taxon>
        <taxon>Tracheophyta</taxon>
        <taxon>Spermatophyta</taxon>
        <taxon>Magnoliopsida</taxon>
        <taxon>Ranunculales</taxon>
        <taxon>Ranunculaceae</taxon>
        <taxon>Coptidoideae</taxon>
        <taxon>Coptis</taxon>
    </lineage>
</organism>
<evidence type="ECO:0000313" key="3">
    <source>
        <dbReference type="Proteomes" id="UP000631114"/>
    </source>
</evidence>
<protein>
    <submittedName>
        <fullName evidence="2">Uncharacterized protein</fullName>
    </submittedName>
</protein>
<feature type="compositionally biased region" description="Basic and acidic residues" evidence="1">
    <location>
        <begin position="270"/>
        <end position="282"/>
    </location>
</feature>
<keyword evidence="3" id="KW-1185">Reference proteome</keyword>
<reference evidence="2 3" key="1">
    <citation type="submission" date="2020-10" db="EMBL/GenBank/DDBJ databases">
        <title>The Coptis chinensis genome and diversification of protoberbering-type alkaloids.</title>
        <authorList>
            <person name="Wang B."/>
            <person name="Shu S."/>
            <person name="Song C."/>
            <person name="Liu Y."/>
        </authorList>
    </citation>
    <scope>NUCLEOTIDE SEQUENCE [LARGE SCALE GENOMIC DNA]</scope>
    <source>
        <strain evidence="2">HL-2020</strain>
        <tissue evidence="2">Leaf</tissue>
    </source>
</reference>
<feature type="compositionally biased region" description="Basic and acidic residues" evidence="1">
    <location>
        <begin position="243"/>
        <end position="257"/>
    </location>
</feature>
<dbReference type="EMBL" id="JADFTS010000007">
    <property type="protein sequence ID" value="KAF9596101.1"/>
    <property type="molecule type" value="Genomic_DNA"/>
</dbReference>
<accession>A0A835HA39</accession>
<evidence type="ECO:0000256" key="1">
    <source>
        <dbReference type="SAM" id="MobiDB-lite"/>
    </source>
</evidence>
<feature type="region of interest" description="Disordered" evidence="1">
    <location>
        <begin position="229"/>
        <end position="282"/>
    </location>
</feature>
<dbReference type="OrthoDB" id="1634817at2759"/>
<dbReference type="Proteomes" id="UP000631114">
    <property type="component" value="Unassembled WGS sequence"/>
</dbReference>
<gene>
    <name evidence="2" type="ORF">IFM89_007154</name>
</gene>
<name>A0A835HA39_9MAGN</name>
<evidence type="ECO:0000313" key="2">
    <source>
        <dbReference type="EMBL" id="KAF9596101.1"/>
    </source>
</evidence>
<feature type="compositionally biased region" description="Acidic residues" evidence="1">
    <location>
        <begin position="258"/>
        <end position="269"/>
    </location>
</feature>
<dbReference type="AlphaFoldDB" id="A0A835HA39"/>
<sequence>MRVFSNNESDKTRQWIMESGESASKVYTRNAYDRFKKECEKARAEYVLNDDEKGSDGYTTYTYKSRVVGDQHEWKRWMKGANKYRAEYDGELVSGHESSEVLRTTQLQMVTNQLVYEAAEADETYQLMLKRLQALSLELKEIKKTNDGSKISVVDSCTVNENSQPAIDASQVLLMNPNISQTKGRKKEVKVYKSSTRIKEGLEKGIAKATKGKIGRRCTSCNQVGVNHDKCNCPQNPNRKKGIIIDEKIEDVDNHRDDDDDEDRDGDEDNKDRDGEEVEFKF</sequence>
<proteinExistence type="predicted"/>